<organism evidence="2 3">
    <name type="scientific">Apiosordaria backusii</name>
    <dbReference type="NCBI Taxonomy" id="314023"/>
    <lineage>
        <taxon>Eukaryota</taxon>
        <taxon>Fungi</taxon>
        <taxon>Dikarya</taxon>
        <taxon>Ascomycota</taxon>
        <taxon>Pezizomycotina</taxon>
        <taxon>Sordariomycetes</taxon>
        <taxon>Sordariomycetidae</taxon>
        <taxon>Sordariales</taxon>
        <taxon>Lasiosphaeriaceae</taxon>
        <taxon>Apiosordaria</taxon>
    </lineage>
</organism>
<proteinExistence type="predicted"/>
<dbReference type="EMBL" id="JAUKTV010000002">
    <property type="protein sequence ID" value="KAK0744678.1"/>
    <property type="molecule type" value="Genomic_DNA"/>
</dbReference>
<accession>A0AA40ESG8</accession>
<evidence type="ECO:0000313" key="2">
    <source>
        <dbReference type="EMBL" id="KAK0744678.1"/>
    </source>
</evidence>
<comment type="caution">
    <text evidence="2">The sequence shown here is derived from an EMBL/GenBank/DDBJ whole genome shotgun (WGS) entry which is preliminary data.</text>
</comment>
<sequence length="285" mass="31610">MTAVIEPITTGLSLFNESFTAAQTITALIGAPEEIQRAVRLISSVQAEITNAKALRDKVFDVSKPETARDEDFKEVQEAIRNLNDLITSSARTLQAVPADSSPKPRDKLAKRPKTSVKKRFGWVIGGQAQHDANLQELQVHYQRFIAAKTMLQNRSRESVQSSPPLPFGDFEVLHSESPKIGYNQSPTSSNQLLLLPTSSTSLIPVSPRRSMERLLSEQEESDLERLSVTQSSDGGHGGSQQVATPPPTSPTPDRPPVLIWSVEEPSTVEDAFFERKRKRRRRDS</sequence>
<feature type="compositionally biased region" description="Pro residues" evidence="1">
    <location>
        <begin position="245"/>
        <end position="256"/>
    </location>
</feature>
<reference evidence="2" key="1">
    <citation type="submission" date="2023-06" db="EMBL/GenBank/DDBJ databases">
        <title>Genome-scale phylogeny and comparative genomics of the fungal order Sordariales.</title>
        <authorList>
            <consortium name="Lawrence Berkeley National Laboratory"/>
            <person name="Hensen N."/>
            <person name="Bonometti L."/>
            <person name="Westerberg I."/>
            <person name="Brannstrom I.O."/>
            <person name="Guillou S."/>
            <person name="Cros-Aarteil S."/>
            <person name="Calhoun S."/>
            <person name="Haridas S."/>
            <person name="Kuo A."/>
            <person name="Mondo S."/>
            <person name="Pangilinan J."/>
            <person name="Riley R."/>
            <person name="Labutti K."/>
            <person name="Andreopoulos B."/>
            <person name="Lipzen A."/>
            <person name="Chen C."/>
            <person name="Yanf M."/>
            <person name="Daum C."/>
            <person name="Ng V."/>
            <person name="Clum A."/>
            <person name="Steindorff A."/>
            <person name="Ohm R."/>
            <person name="Martin F."/>
            <person name="Silar P."/>
            <person name="Natvig D."/>
            <person name="Lalanne C."/>
            <person name="Gautier V."/>
            <person name="Ament-Velasquez S.L."/>
            <person name="Kruys A."/>
            <person name="Hutchinson M.I."/>
            <person name="Powell A.J."/>
            <person name="Barry K."/>
            <person name="Miller A.N."/>
            <person name="Grigoriev I.V."/>
            <person name="Debuchy R."/>
            <person name="Gladieux P."/>
            <person name="Thoren M.H."/>
            <person name="Johannesson H."/>
        </authorList>
    </citation>
    <scope>NUCLEOTIDE SEQUENCE</scope>
    <source>
        <strain evidence="2">CBS 540.89</strain>
    </source>
</reference>
<protein>
    <submittedName>
        <fullName evidence="2">Uncharacterized protein</fullName>
    </submittedName>
</protein>
<keyword evidence="3" id="KW-1185">Reference proteome</keyword>
<evidence type="ECO:0000256" key="1">
    <source>
        <dbReference type="SAM" id="MobiDB-lite"/>
    </source>
</evidence>
<feature type="region of interest" description="Disordered" evidence="1">
    <location>
        <begin position="202"/>
        <end position="264"/>
    </location>
</feature>
<feature type="region of interest" description="Disordered" evidence="1">
    <location>
        <begin position="95"/>
        <end position="115"/>
    </location>
</feature>
<gene>
    <name evidence="2" type="ORF">B0T21DRAFT_407761</name>
</gene>
<dbReference type="Proteomes" id="UP001172159">
    <property type="component" value="Unassembled WGS sequence"/>
</dbReference>
<evidence type="ECO:0000313" key="3">
    <source>
        <dbReference type="Proteomes" id="UP001172159"/>
    </source>
</evidence>
<name>A0AA40ESG8_9PEZI</name>
<dbReference type="AlphaFoldDB" id="A0AA40ESG8"/>